<dbReference type="Pfam" id="PF07715">
    <property type="entry name" value="Plug"/>
    <property type="match status" value="1"/>
</dbReference>
<dbReference type="InterPro" id="IPR037066">
    <property type="entry name" value="Plug_dom_sf"/>
</dbReference>
<keyword evidence="2 8" id="KW-0813">Transport</keyword>
<keyword evidence="3 8" id="KW-1134">Transmembrane beta strand</keyword>
<evidence type="ECO:0000256" key="8">
    <source>
        <dbReference type="PROSITE-ProRule" id="PRU01360"/>
    </source>
</evidence>
<comment type="similarity">
    <text evidence="8">Belongs to the TonB-dependent receptor family.</text>
</comment>
<dbReference type="PROSITE" id="PS52016">
    <property type="entry name" value="TONB_DEPENDENT_REC_3"/>
    <property type="match status" value="1"/>
</dbReference>
<dbReference type="Gene3D" id="2.60.40.1120">
    <property type="entry name" value="Carboxypeptidase-like, regulatory domain"/>
    <property type="match status" value="1"/>
</dbReference>
<keyword evidence="6 8" id="KW-0472">Membrane</keyword>
<protein>
    <submittedName>
        <fullName evidence="11">Outer membrane receptor protein involved in Fe transport</fullName>
    </submittedName>
</protein>
<feature type="domain" description="Outer membrane protein beta-barrel" evidence="10">
    <location>
        <begin position="583"/>
        <end position="787"/>
    </location>
</feature>
<evidence type="ECO:0000259" key="10">
    <source>
        <dbReference type="Pfam" id="PF14905"/>
    </source>
</evidence>
<evidence type="ECO:0000256" key="6">
    <source>
        <dbReference type="ARBA" id="ARBA00023136"/>
    </source>
</evidence>
<evidence type="ECO:0000256" key="1">
    <source>
        <dbReference type="ARBA" id="ARBA00004571"/>
    </source>
</evidence>
<sequence>MFRLFLVFILIFSTQILIAQNQLSGIITDETGSPVESVRVSIKNKSTSQSTTSNSSGFYQFTNLPFGDYKLTIRKFDQREEIAISLIQPNQNFDIEFSPISSVNLDAANIVVRSVKSKKEREGFAMNVIETKDAAVRNIQTNELLDRTVGVRIRQNGGLGARVDYNLNGMSGSSVRIFIDGLPISTYGSSFNLNSIPPALIERIEVYKGVVPTHLTDDALGGAINVILKEGARNTLNASVSYGSFNTFQSNLFGTYRSESGFTTKLSGFYNYSDNDYEVWGDHVYTILPNGRQEKIKAKRFNDAYESYGARVELGFTKVDWADNFLITYNNSHDYNEIQHGQFMTKPYKGRYTEADANVVGLVYSKRNFLTKGLDFNFNGVFSDAKELVSDTVKYNYNWDGNIALGLDGNPILTPNGAQQGAPTLNHINRQTISLRTGLDYSFNRNHKISMNAMYFDMDRDQRDDMKPLLERNFLGTRDLSKHISSLAYELRAFDNKFKANLFGKYYIQRIQKMDPVLLINGSGDQIREEIRETSKTEIAGYGMAASYLFGNDIVILASAERAVRMPNETEIFGNPGENILENTSIRPEISKNFNLGFKVGPYKIHNHQVSFSTSGFLRNTQDKIVRKINDRNNDAIQTLPFENLGKTQSVGFEAELGYNYGRNLSVLLSMSRFNSLYKIKYDQHGNQLERYNQQLPNEPFFTANGNVQYSFFNLIQENARLNLNYNFGFVQSFKTTWLKSHSTETPSQFIQDIGLSYIFPNNQFIISFDARNIFNEQAFDNYAVQKPGRAFYLKFNYILNKF</sequence>
<dbReference type="Gene3D" id="2.170.130.10">
    <property type="entry name" value="TonB-dependent receptor, plug domain"/>
    <property type="match status" value="1"/>
</dbReference>
<keyword evidence="12" id="KW-1185">Reference proteome</keyword>
<dbReference type="Gene3D" id="2.40.170.20">
    <property type="entry name" value="TonB-dependent receptor, beta-barrel domain"/>
    <property type="match status" value="1"/>
</dbReference>
<dbReference type="InterPro" id="IPR012910">
    <property type="entry name" value="Plug_dom"/>
</dbReference>
<dbReference type="Pfam" id="PF14905">
    <property type="entry name" value="OMP_b-brl_3"/>
    <property type="match status" value="1"/>
</dbReference>
<dbReference type="RefSeq" id="WP_354507714.1">
    <property type="nucleotide sequence ID" value="NZ_JBEPMO010000004.1"/>
</dbReference>
<evidence type="ECO:0000256" key="3">
    <source>
        <dbReference type="ARBA" id="ARBA00022452"/>
    </source>
</evidence>
<reference evidence="11 12" key="1">
    <citation type="submission" date="2024-06" db="EMBL/GenBank/DDBJ databases">
        <title>Genomic Encyclopedia of Type Strains, Phase IV (KMG-IV): sequencing the most valuable type-strain genomes for metagenomic binning, comparative biology and taxonomic classification.</title>
        <authorList>
            <person name="Goeker M."/>
        </authorList>
    </citation>
    <scope>NUCLEOTIDE SEQUENCE [LARGE SCALE GENOMIC DNA]</scope>
    <source>
        <strain evidence="11 12">DSM 29388</strain>
    </source>
</reference>
<feature type="domain" description="TonB-dependent receptor plug" evidence="9">
    <location>
        <begin position="125"/>
        <end position="223"/>
    </location>
</feature>
<evidence type="ECO:0000259" key="9">
    <source>
        <dbReference type="Pfam" id="PF07715"/>
    </source>
</evidence>
<evidence type="ECO:0000313" key="11">
    <source>
        <dbReference type="EMBL" id="MET3731438.1"/>
    </source>
</evidence>
<name>A0ABV2LS87_9FLAO</name>
<comment type="caution">
    <text evidence="11">The sequence shown here is derived from an EMBL/GenBank/DDBJ whole genome shotgun (WGS) entry which is preliminary data.</text>
</comment>
<dbReference type="InterPro" id="IPR036942">
    <property type="entry name" value="Beta-barrel_TonB_sf"/>
</dbReference>
<evidence type="ECO:0000256" key="5">
    <source>
        <dbReference type="ARBA" id="ARBA00022729"/>
    </source>
</evidence>
<comment type="subcellular location">
    <subcellularLocation>
        <location evidence="1 8">Cell outer membrane</location>
        <topology evidence="1 8">Multi-pass membrane protein</topology>
    </subcellularLocation>
</comment>
<accession>A0ABV2LS87</accession>
<dbReference type="PANTHER" id="PTHR30069:SF29">
    <property type="entry name" value="HEMOGLOBIN AND HEMOGLOBIN-HAPTOGLOBIN-BINDING PROTEIN 1-RELATED"/>
    <property type="match status" value="1"/>
</dbReference>
<dbReference type="InterPro" id="IPR008969">
    <property type="entry name" value="CarboxyPept-like_regulatory"/>
</dbReference>
<gene>
    <name evidence="11" type="ORF">ABID46_001007</name>
</gene>
<keyword evidence="7 8" id="KW-0998">Cell outer membrane</keyword>
<keyword evidence="5" id="KW-0732">Signal</keyword>
<evidence type="ECO:0000256" key="7">
    <source>
        <dbReference type="ARBA" id="ARBA00023237"/>
    </source>
</evidence>
<evidence type="ECO:0000313" key="12">
    <source>
        <dbReference type="Proteomes" id="UP001549146"/>
    </source>
</evidence>
<evidence type="ECO:0000256" key="4">
    <source>
        <dbReference type="ARBA" id="ARBA00022692"/>
    </source>
</evidence>
<dbReference type="SUPFAM" id="SSF49464">
    <property type="entry name" value="Carboxypeptidase regulatory domain-like"/>
    <property type="match status" value="1"/>
</dbReference>
<evidence type="ECO:0000256" key="2">
    <source>
        <dbReference type="ARBA" id="ARBA00022448"/>
    </source>
</evidence>
<dbReference type="EMBL" id="JBEPMO010000004">
    <property type="protein sequence ID" value="MET3731438.1"/>
    <property type="molecule type" value="Genomic_DNA"/>
</dbReference>
<dbReference type="Pfam" id="PF13620">
    <property type="entry name" value="CarboxypepD_reg"/>
    <property type="match status" value="1"/>
</dbReference>
<keyword evidence="4 8" id="KW-0812">Transmembrane</keyword>
<proteinExistence type="inferred from homology"/>
<dbReference type="PANTHER" id="PTHR30069">
    <property type="entry name" value="TONB-DEPENDENT OUTER MEMBRANE RECEPTOR"/>
    <property type="match status" value="1"/>
</dbReference>
<dbReference type="SUPFAM" id="SSF56935">
    <property type="entry name" value="Porins"/>
    <property type="match status" value="1"/>
</dbReference>
<dbReference type="InterPro" id="IPR041700">
    <property type="entry name" value="OMP_b-brl_3"/>
</dbReference>
<dbReference type="InterPro" id="IPR039426">
    <property type="entry name" value="TonB-dep_rcpt-like"/>
</dbReference>
<organism evidence="11 12">
    <name type="scientific">Moheibacter stercoris</name>
    <dbReference type="NCBI Taxonomy" id="1628251"/>
    <lineage>
        <taxon>Bacteria</taxon>
        <taxon>Pseudomonadati</taxon>
        <taxon>Bacteroidota</taxon>
        <taxon>Flavobacteriia</taxon>
        <taxon>Flavobacteriales</taxon>
        <taxon>Weeksellaceae</taxon>
        <taxon>Moheibacter</taxon>
    </lineage>
</organism>
<keyword evidence="11" id="KW-0675">Receptor</keyword>
<dbReference type="Proteomes" id="UP001549146">
    <property type="component" value="Unassembled WGS sequence"/>
</dbReference>